<keyword evidence="2" id="KW-1185">Reference proteome</keyword>
<comment type="caution">
    <text evidence="1">The sequence shown here is derived from an EMBL/GenBank/DDBJ whole genome shotgun (WGS) entry which is preliminary data.</text>
</comment>
<evidence type="ECO:0000313" key="2">
    <source>
        <dbReference type="Proteomes" id="UP000886520"/>
    </source>
</evidence>
<dbReference type="EMBL" id="JABFUD020000023">
    <property type="protein sequence ID" value="KAI5061682.1"/>
    <property type="molecule type" value="Genomic_DNA"/>
</dbReference>
<dbReference type="AlphaFoldDB" id="A0A9D4U5D0"/>
<organism evidence="1 2">
    <name type="scientific">Adiantum capillus-veneris</name>
    <name type="common">Maidenhair fern</name>
    <dbReference type="NCBI Taxonomy" id="13818"/>
    <lineage>
        <taxon>Eukaryota</taxon>
        <taxon>Viridiplantae</taxon>
        <taxon>Streptophyta</taxon>
        <taxon>Embryophyta</taxon>
        <taxon>Tracheophyta</taxon>
        <taxon>Polypodiopsida</taxon>
        <taxon>Polypodiidae</taxon>
        <taxon>Polypodiales</taxon>
        <taxon>Pteridineae</taxon>
        <taxon>Pteridaceae</taxon>
        <taxon>Vittarioideae</taxon>
        <taxon>Adiantum</taxon>
    </lineage>
</organism>
<sequence length="99" mass="10889">MADKDLHSESDMGCMSFEGPTAKGMLEEQVGLVLQEELPLEDRLPKVGAMLLMDVLLKVVLQVPLCRLPQVILFEDSHDMANSLAIEGETCDAKAFQDV</sequence>
<proteinExistence type="predicted"/>
<accession>A0A9D4U5D0</accession>
<name>A0A9D4U5D0_ADICA</name>
<evidence type="ECO:0000313" key="1">
    <source>
        <dbReference type="EMBL" id="KAI5061682.1"/>
    </source>
</evidence>
<protein>
    <submittedName>
        <fullName evidence="1">Uncharacterized protein</fullName>
    </submittedName>
</protein>
<gene>
    <name evidence="1" type="ORF">GOP47_0024187</name>
</gene>
<reference evidence="1" key="1">
    <citation type="submission" date="2021-01" db="EMBL/GenBank/DDBJ databases">
        <title>Adiantum capillus-veneris genome.</title>
        <authorList>
            <person name="Fang Y."/>
            <person name="Liao Q."/>
        </authorList>
    </citation>
    <scope>NUCLEOTIDE SEQUENCE</scope>
    <source>
        <strain evidence="1">H3</strain>
        <tissue evidence="1">Leaf</tissue>
    </source>
</reference>
<dbReference type="Proteomes" id="UP000886520">
    <property type="component" value="Chromosome 23"/>
</dbReference>